<dbReference type="SMART" id="SM00239">
    <property type="entry name" value="C2"/>
    <property type="match status" value="2"/>
</dbReference>
<feature type="region of interest" description="Disordered" evidence="1">
    <location>
        <begin position="1"/>
        <end position="87"/>
    </location>
</feature>
<dbReference type="GO" id="GO:0005543">
    <property type="term" value="F:phospholipid binding"/>
    <property type="evidence" value="ECO:0007669"/>
    <property type="project" value="TreeGrafter"/>
</dbReference>
<name>A0A7U0TIB7_9TREM</name>
<dbReference type="InterPro" id="IPR000008">
    <property type="entry name" value="C2_dom"/>
</dbReference>
<feature type="compositionally biased region" description="Acidic residues" evidence="1">
    <location>
        <begin position="52"/>
        <end position="71"/>
    </location>
</feature>
<dbReference type="PANTHER" id="PTHR46129">
    <property type="entry name" value="SYNAPTOTAGMIN 14, ISOFORM D"/>
    <property type="match status" value="1"/>
</dbReference>
<dbReference type="Gene3D" id="2.60.40.150">
    <property type="entry name" value="C2 domain"/>
    <property type="match status" value="2"/>
</dbReference>
<dbReference type="AlphaFoldDB" id="A0A7U0TIB7"/>
<evidence type="ECO:0000259" key="2">
    <source>
        <dbReference type="PROSITE" id="PS50004"/>
    </source>
</evidence>
<protein>
    <submittedName>
        <fullName evidence="3">Synaptotagmin-7</fullName>
    </submittedName>
</protein>
<gene>
    <name evidence="3" type="primary">SYT7</name>
</gene>
<dbReference type="Pfam" id="PF00168">
    <property type="entry name" value="C2"/>
    <property type="match status" value="2"/>
</dbReference>
<dbReference type="SUPFAM" id="SSF49562">
    <property type="entry name" value="C2 domain (Calcium/lipid-binding domain, CaLB)"/>
    <property type="match status" value="2"/>
</dbReference>
<feature type="domain" description="C2" evidence="2">
    <location>
        <begin position="325"/>
        <end position="461"/>
    </location>
</feature>
<dbReference type="EMBL" id="MW361200">
    <property type="protein sequence ID" value="QQY02578.1"/>
    <property type="molecule type" value="mRNA"/>
</dbReference>
<feature type="compositionally biased region" description="Polar residues" evidence="1">
    <location>
        <begin position="1"/>
        <end position="10"/>
    </location>
</feature>
<organism evidence="3">
    <name type="scientific">Cryptocotyle lingua</name>
    <dbReference type="NCBI Taxonomy" id="66766"/>
    <lineage>
        <taxon>Eukaryota</taxon>
        <taxon>Metazoa</taxon>
        <taxon>Spiralia</taxon>
        <taxon>Lophotrochozoa</taxon>
        <taxon>Platyhelminthes</taxon>
        <taxon>Trematoda</taxon>
        <taxon>Digenea</taxon>
        <taxon>Opisthorchiida</taxon>
        <taxon>Opisthorchiata</taxon>
        <taxon>Heterophyidae</taxon>
        <taxon>Cryptocotyle</taxon>
    </lineage>
</organism>
<sequence>MGNQESSTSEGEVAERDERKSHQLPEPKEHEESPPPQPKQTHELEYINYDDIFLEDPMDTEDDEDEEDEEKDDTKENPSLFPSSASTLSRVPNFTARLILTISYVQPRVMLIVKLEGTTDVPGKGQGGSAQYQMVMKLLADEPEEFISKIRTGPNPDFNDKWEVKLAKVQLPRSTLECQLYSYVNGERNQLCGEGTVDLSEINTRIQNRMVVRLNPKLSPPSMYSAQSIDHESIPAWSEVTESSRYTKTHSVAPSSRYTKTHSVAPSSRYTKTHSVAPSSRYTKTVSIAPTVDETMVSHHPSQQQTGKVKFDVEEQPTVIHHKVTTSELLLNASYNPTTGKFECMIQKAHGLYQPGRTSKSPSPFVRIQFSDSNGKVLAEGDTQTMKHTTDPCFHEILVFNVSKEDIDTVSLILTVYHKPAAAKKLRIGMMSMGMQNTSDTEREHWEDIMDAQGQRVARWHRLYLA</sequence>
<dbReference type="PANTHER" id="PTHR46129:SF2">
    <property type="entry name" value="SYNAPTOTAGMIN 14, ISOFORM D"/>
    <property type="match status" value="1"/>
</dbReference>
<proteinExistence type="evidence at transcript level"/>
<dbReference type="InterPro" id="IPR035892">
    <property type="entry name" value="C2_domain_sf"/>
</dbReference>
<evidence type="ECO:0000313" key="3">
    <source>
        <dbReference type="EMBL" id="QQY02578.1"/>
    </source>
</evidence>
<reference evidence="3" key="1">
    <citation type="submission" date="2020-12" db="EMBL/GenBank/DDBJ databases">
        <title>Neural signatures in transcriptome of heterophyid trematode Cryptocolyle lingua.</title>
        <authorList>
            <person name="Gorbushin A.M."/>
            <person name="Tolstenkov O."/>
        </authorList>
    </citation>
    <scope>NUCLEOTIDE SEQUENCE</scope>
</reference>
<feature type="compositionally biased region" description="Basic and acidic residues" evidence="1">
    <location>
        <begin position="13"/>
        <end position="33"/>
    </location>
</feature>
<dbReference type="PROSITE" id="PS50004">
    <property type="entry name" value="C2"/>
    <property type="match status" value="1"/>
</dbReference>
<accession>A0A7U0TIB7</accession>
<evidence type="ECO:0000256" key="1">
    <source>
        <dbReference type="SAM" id="MobiDB-lite"/>
    </source>
</evidence>
<dbReference type="InterPro" id="IPR043541">
    <property type="entry name" value="SYT14/14L/16"/>
</dbReference>